<feature type="signal peptide" evidence="1">
    <location>
        <begin position="1"/>
        <end position="22"/>
    </location>
</feature>
<feature type="chain" id="PRO_5047524701" description="DUF3551 domain-containing protein" evidence="1">
    <location>
        <begin position="23"/>
        <end position="81"/>
    </location>
</feature>
<gene>
    <name evidence="2" type="ORF">IGX34_05630</name>
</gene>
<proteinExistence type="predicted"/>
<keyword evidence="3" id="KW-1185">Reference proteome</keyword>
<evidence type="ECO:0000313" key="2">
    <source>
        <dbReference type="EMBL" id="MBE1159857.1"/>
    </source>
</evidence>
<keyword evidence="1" id="KW-0732">Signal</keyword>
<evidence type="ECO:0000256" key="1">
    <source>
        <dbReference type="SAM" id="SignalP"/>
    </source>
</evidence>
<dbReference type="EMBL" id="JACZZA010000002">
    <property type="protein sequence ID" value="MBE1159857.1"/>
    <property type="molecule type" value="Genomic_DNA"/>
</dbReference>
<name>A0ABR9G732_9GAMM</name>
<accession>A0ABR9G732</accession>
<evidence type="ECO:0008006" key="4">
    <source>
        <dbReference type="Google" id="ProtNLM"/>
    </source>
</evidence>
<sequence>MKFALMAFAVVGLAGISLAPRAAMATATPASCYQGYEQCIAEGDMPNKQACEWAYQACLKIAQGGGRAPVAAVDNPQGGLK</sequence>
<dbReference type="RefSeq" id="WP_192554710.1">
    <property type="nucleotide sequence ID" value="NZ_JACZZA010000002.1"/>
</dbReference>
<reference evidence="2 3" key="1">
    <citation type="submission" date="2020-09" db="EMBL/GenBank/DDBJ databases">
        <title>Dyella sp. 7MK23 isolated from forest soil.</title>
        <authorList>
            <person name="Fu J."/>
        </authorList>
    </citation>
    <scope>NUCLEOTIDE SEQUENCE [LARGE SCALE GENOMIC DNA]</scope>
    <source>
        <strain evidence="2 3">7MK23</strain>
    </source>
</reference>
<organism evidence="2 3">
    <name type="scientific">Dyella acidiphila</name>
    <dbReference type="NCBI Taxonomy" id="2775866"/>
    <lineage>
        <taxon>Bacteria</taxon>
        <taxon>Pseudomonadati</taxon>
        <taxon>Pseudomonadota</taxon>
        <taxon>Gammaproteobacteria</taxon>
        <taxon>Lysobacterales</taxon>
        <taxon>Rhodanobacteraceae</taxon>
        <taxon>Dyella</taxon>
    </lineage>
</organism>
<protein>
    <recommendedName>
        <fullName evidence="4">DUF3551 domain-containing protein</fullName>
    </recommendedName>
</protein>
<dbReference type="Proteomes" id="UP000651010">
    <property type="component" value="Unassembled WGS sequence"/>
</dbReference>
<evidence type="ECO:0000313" key="3">
    <source>
        <dbReference type="Proteomes" id="UP000651010"/>
    </source>
</evidence>
<comment type="caution">
    <text evidence="2">The sequence shown here is derived from an EMBL/GenBank/DDBJ whole genome shotgun (WGS) entry which is preliminary data.</text>
</comment>